<evidence type="ECO:0000313" key="1">
    <source>
        <dbReference type="EMBL" id="KXA19327.1"/>
    </source>
</evidence>
<comment type="caution">
    <text evidence="1">The sequence shown here is derived from an EMBL/GenBank/DDBJ whole genome shotgun (WGS) entry which is preliminary data.</text>
</comment>
<name>A0A133NSR3_GARVA</name>
<organism evidence="1 2">
    <name type="scientific">Gardnerella vaginalis</name>
    <dbReference type="NCBI Taxonomy" id="2702"/>
    <lineage>
        <taxon>Bacteria</taxon>
        <taxon>Bacillati</taxon>
        <taxon>Actinomycetota</taxon>
        <taxon>Actinomycetes</taxon>
        <taxon>Bifidobacteriales</taxon>
        <taxon>Bifidobacteriaceae</taxon>
        <taxon>Gardnerella</taxon>
    </lineage>
</organism>
<dbReference type="Proteomes" id="UP000070687">
    <property type="component" value="Unassembled WGS sequence"/>
</dbReference>
<proteinExistence type="predicted"/>
<dbReference type="AlphaFoldDB" id="A0A133NSR3"/>
<dbReference type="PATRIC" id="fig|2702.100.peg.1078"/>
<accession>A0A133NSR3</accession>
<gene>
    <name evidence="1" type="ORF">HMPREF3208_01088</name>
</gene>
<reference evidence="1 2" key="1">
    <citation type="submission" date="2016-01" db="EMBL/GenBank/DDBJ databases">
        <authorList>
            <person name="Oliw E.H."/>
        </authorList>
    </citation>
    <scope>NUCLEOTIDE SEQUENCE [LARGE SCALE GENOMIC DNA]</scope>
    <source>
        <strain evidence="1 2">PSS_7772B</strain>
    </source>
</reference>
<evidence type="ECO:0000313" key="2">
    <source>
        <dbReference type="Proteomes" id="UP000070687"/>
    </source>
</evidence>
<dbReference type="EMBL" id="LRQB01000071">
    <property type="protein sequence ID" value="KXA19327.1"/>
    <property type="molecule type" value="Genomic_DNA"/>
</dbReference>
<sequence length="44" mass="5052">MFAVHIVPHIIVDINWKFSLQVDTNAFLLCYSANYLCVVSLCYS</sequence>
<protein>
    <submittedName>
        <fullName evidence="1">Uncharacterized protein</fullName>
    </submittedName>
</protein>